<evidence type="ECO:0000256" key="1">
    <source>
        <dbReference type="SAM" id="SignalP"/>
    </source>
</evidence>
<reference evidence="2 3" key="1">
    <citation type="submission" date="2022-08" db="EMBL/GenBank/DDBJ databases">
        <title>Polyphasic taxonomy analysis of Qipengyuania sp.RS5-5.</title>
        <authorList>
            <person name="Xamxidin M."/>
            <person name="Wu M."/>
        </authorList>
    </citation>
    <scope>NUCLEOTIDE SEQUENCE [LARGE SCALE GENOMIC DNA]</scope>
    <source>
        <strain evidence="2 3">RS5-5</strain>
    </source>
</reference>
<dbReference type="RefSeq" id="WP_257594453.1">
    <property type="nucleotide sequence ID" value="NZ_JANKHH010000001.1"/>
</dbReference>
<accession>A0ABT1XPZ5</accession>
<name>A0ABT1XPZ5_9SPHN</name>
<evidence type="ECO:0000313" key="3">
    <source>
        <dbReference type="Proteomes" id="UP001206067"/>
    </source>
</evidence>
<evidence type="ECO:0008006" key="4">
    <source>
        <dbReference type="Google" id="ProtNLM"/>
    </source>
</evidence>
<organism evidence="2 3">
    <name type="scientific">Parerythrobacter lacustris</name>
    <dbReference type="NCBI Taxonomy" id="2969984"/>
    <lineage>
        <taxon>Bacteria</taxon>
        <taxon>Pseudomonadati</taxon>
        <taxon>Pseudomonadota</taxon>
        <taxon>Alphaproteobacteria</taxon>
        <taxon>Sphingomonadales</taxon>
        <taxon>Erythrobacteraceae</taxon>
        <taxon>Parerythrobacter</taxon>
    </lineage>
</organism>
<gene>
    <name evidence="2" type="ORF">NSO95_01935</name>
</gene>
<feature type="chain" id="PRO_5046428399" description="DUF995 domain-containing protein" evidence="1">
    <location>
        <begin position="25"/>
        <end position="154"/>
    </location>
</feature>
<dbReference type="Proteomes" id="UP001206067">
    <property type="component" value="Unassembled WGS sequence"/>
</dbReference>
<evidence type="ECO:0000313" key="2">
    <source>
        <dbReference type="EMBL" id="MCR2832695.1"/>
    </source>
</evidence>
<proteinExistence type="predicted"/>
<sequence>MKLSNTARALLAGATLALSAPLVADSQPVPAKGLDPVTMERLQNNRGITLQWIGWDQRGIALVRRGADGTVRLSGGQIDPKGAGTLWLDGKVIEAGPDYFVFDGLIRIAETPDEGRVCEAKKRWHFAITQNRKYYRLREFEWCDGLTDYIDIYF</sequence>
<protein>
    <recommendedName>
        <fullName evidence="4">DUF995 domain-containing protein</fullName>
    </recommendedName>
</protein>
<comment type="caution">
    <text evidence="2">The sequence shown here is derived from an EMBL/GenBank/DDBJ whole genome shotgun (WGS) entry which is preliminary data.</text>
</comment>
<keyword evidence="3" id="KW-1185">Reference proteome</keyword>
<feature type="signal peptide" evidence="1">
    <location>
        <begin position="1"/>
        <end position="24"/>
    </location>
</feature>
<keyword evidence="1" id="KW-0732">Signal</keyword>
<dbReference type="EMBL" id="JANKHH010000001">
    <property type="protein sequence ID" value="MCR2832695.1"/>
    <property type="molecule type" value="Genomic_DNA"/>
</dbReference>